<sequence>MKPQLDRTAIAPLARRLQACGDAWRRAADWVHPSWYLPLGLQAPDPASDTAVSRFCAAMGLAIPPAQAFDRPAHRLAALPPATLCRVLRARALLRHRPALRRCVEPALRRRLVSWLHPVVFETVLREAAQDMQRDDEGLPLPPCGPRPHPADTLAWEGFCLFERDAVWSDRALLHRLRLGFAQELCRPAALDEFPGARDGSAWVLQRLERFIPEATWLFG</sequence>
<dbReference type="AlphaFoldDB" id="A0A857JB89"/>
<keyword evidence="2" id="KW-1185">Reference proteome</keyword>
<accession>A0A857JB89</accession>
<dbReference type="InterPro" id="IPR013393">
    <property type="entry name" value="T3SS_HrpB4"/>
</dbReference>
<dbReference type="KEGG" id="xyk:GT347_19695"/>
<gene>
    <name evidence="1" type="ORF">GT347_19695</name>
</gene>
<dbReference type="Pfam" id="PF09502">
    <property type="entry name" value="HrpB4"/>
    <property type="match status" value="1"/>
</dbReference>
<reference evidence="1 2" key="1">
    <citation type="submission" date="2020-01" db="EMBL/GenBank/DDBJ databases">
        <title>Genome sequencing of strain KACC 21265.</title>
        <authorList>
            <person name="Heo J."/>
            <person name="Kim S.-J."/>
            <person name="Kim J.-S."/>
            <person name="Hong S.-B."/>
            <person name="Kwon S.-W."/>
        </authorList>
    </citation>
    <scope>NUCLEOTIDE SEQUENCE [LARGE SCALE GENOMIC DNA]</scope>
    <source>
        <strain evidence="1 2">KACC 21265</strain>
    </source>
</reference>
<dbReference type="Proteomes" id="UP000464787">
    <property type="component" value="Chromosome"/>
</dbReference>
<evidence type="ECO:0000313" key="1">
    <source>
        <dbReference type="EMBL" id="QHJ00009.1"/>
    </source>
</evidence>
<evidence type="ECO:0008006" key="3">
    <source>
        <dbReference type="Google" id="ProtNLM"/>
    </source>
</evidence>
<protein>
    <recommendedName>
        <fullName evidence="3">Type III secretion protein</fullName>
    </recommendedName>
</protein>
<evidence type="ECO:0000313" key="2">
    <source>
        <dbReference type="Proteomes" id="UP000464787"/>
    </source>
</evidence>
<organism evidence="1 2">
    <name type="scientific">Xylophilus rhododendri</name>
    <dbReference type="NCBI Taxonomy" id="2697032"/>
    <lineage>
        <taxon>Bacteria</taxon>
        <taxon>Pseudomonadati</taxon>
        <taxon>Pseudomonadota</taxon>
        <taxon>Betaproteobacteria</taxon>
        <taxon>Burkholderiales</taxon>
        <taxon>Xylophilus</taxon>
    </lineage>
</organism>
<dbReference type="RefSeq" id="WP_160553819.1">
    <property type="nucleotide sequence ID" value="NZ_CP047650.1"/>
</dbReference>
<proteinExistence type="predicted"/>
<dbReference type="EMBL" id="CP047650">
    <property type="protein sequence ID" value="QHJ00009.1"/>
    <property type="molecule type" value="Genomic_DNA"/>
</dbReference>
<name>A0A857JB89_9BURK</name>